<feature type="compositionally biased region" description="Basic and acidic residues" evidence="1">
    <location>
        <begin position="195"/>
        <end position="206"/>
    </location>
</feature>
<dbReference type="AlphaFoldDB" id="A0A672Y670"/>
<organism evidence="2 3">
    <name type="scientific">Sphaeramia orbicularis</name>
    <name type="common">orbiculate cardinalfish</name>
    <dbReference type="NCBI Taxonomy" id="375764"/>
    <lineage>
        <taxon>Eukaryota</taxon>
        <taxon>Metazoa</taxon>
        <taxon>Chordata</taxon>
        <taxon>Craniata</taxon>
        <taxon>Vertebrata</taxon>
        <taxon>Euteleostomi</taxon>
        <taxon>Actinopterygii</taxon>
        <taxon>Neopterygii</taxon>
        <taxon>Teleostei</taxon>
        <taxon>Neoteleostei</taxon>
        <taxon>Acanthomorphata</taxon>
        <taxon>Gobiaria</taxon>
        <taxon>Kurtiformes</taxon>
        <taxon>Apogonoidei</taxon>
        <taxon>Apogonidae</taxon>
        <taxon>Apogoninae</taxon>
        <taxon>Sphaeramia</taxon>
    </lineage>
</organism>
<evidence type="ECO:0008006" key="4">
    <source>
        <dbReference type="Google" id="ProtNLM"/>
    </source>
</evidence>
<feature type="compositionally biased region" description="Basic and acidic residues" evidence="1">
    <location>
        <begin position="306"/>
        <end position="322"/>
    </location>
</feature>
<feature type="compositionally biased region" description="Low complexity" evidence="1">
    <location>
        <begin position="171"/>
        <end position="192"/>
    </location>
</feature>
<evidence type="ECO:0000313" key="2">
    <source>
        <dbReference type="Ensembl" id="ENSSORP00005001718.1"/>
    </source>
</evidence>
<dbReference type="GO" id="GO:0005730">
    <property type="term" value="C:nucleolus"/>
    <property type="evidence" value="ECO:0007669"/>
    <property type="project" value="InterPro"/>
</dbReference>
<name>A0A672Y670_9TELE</name>
<dbReference type="Ensembl" id="ENSSORT00005001771.1">
    <property type="protein sequence ID" value="ENSSORP00005001718.1"/>
    <property type="gene ID" value="ENSSORG00005001073.1"/>
</dbReference>
<feature type="region of interest" description="Disordered" evidence="1">
    <location>
        <begin position="294"/>
        <end position="347"/>
    </location>
</feature>
<feature type="compositionally biased region" description="Basic and acidic residues" evidence="1">
    <location>
        <begin position="104"/>
        <end position="115"/>
    </location>
</feature>
<dbReference type="InParanoid" id="A0A672Y670"/>
<protein>
    <recommendedName>
        <fullName evidence="4">WD repeat domain 74</fullName>
    </recommendedName>
</protein>
<feature type="compositionally biased region" description="Basic residues" evidence="1">
    <location>
        <begin position="56"/>
        <end position="66"/>
    </location>
</feature>
<feature type="compositionally biased region" description="Basic and acidic residues" evidence="1">
    <location>
        <begin position="77"/>
        <end position="94"/>
    </location>
</feature>
<keyword evidence="3" id="KW-1185">Reference proteome</keyword>
<feature type="compositionally biased region" description="Low complexity" evidence="1">
    <location>
        <begin position="27"/>
        <end position="44"/>
    </location>
</feature>
<dbReference type="PANTHER" id="PTHR16038:SF4">
    <property type="entry name" value="WD REPEAT-CONTAINING PROTEIN 74"/>
    <property type="match status" value="1"/>
</dbReference>
<accession>A0A672Y670</accession>
<evidence type="ECO:0000256" key="1">
    <source>
        <dbReference type="SAM" id="MobiDB-lite"/>
    </source>
</evidence>
<dbReference type="GO" id="GO:0030687">
    <property type="term" value="C:preribosome, large subunit precursor"/>
    <property type="evidence" value="ECO:0007669"/>
    <property type="project" value="TreeGrafter"/>
</dbReference>
<feature type="compositionally biased region" description="Acidic residues" evidence="1">
    <location>
        <begin position="294"/>
        <end position="305"/>
    </location>
</feature>
<dbReference type="InterPro" id="IPR037379">
    <property type="entry name" value="WDR74/Nsa1"/>
</dbReference>
<dbReference type="GO" id="GO:0042273">
    <property type="term" value="P:ribosomal large subunit biogenesis"/>
    <property type="evidence" value="ECO:0007669"/>
    <property type="project" value="InterPro"/>
</dbReference>
<reference evidence="2" key="1">
    <citation type="submission" date="2019-06" db="EMBL/GenBank/DDBJ databases">
        <authorList>
            <consortium name="Wellcome Sanger Institute Data Sharing"/>
        </authorList>
    </citation>
    <scope>NUCLEOTIDE SEQUENCE [LARGE SCALE GENOMIC DNA]</scope>
</reference>
<feature type="region of interest" description="Disordered" evidence="1">
    <location>
        <begin position="24"/>
        <end position="241"/>
    </location>
</feature>
<gene>
    <name evidence="2" type="primary">LOC115431217</name>
</gene>
<dbReference type="PANTHER" id="PTHR16038">
    <property type="entry name" value="NOP SEVEN ASSOCIATED PROTEIN 1"/>
    <property type="match status" value="1"/>
</dbReference>
<feature type="compositionally biased region" description="Acidic residues" evidence="1">
    <location>
        <begin position="323"/>
        <end position="335"/>
    </location>
</feature>
<sequence>AASRRSARCAGGTRRRASCWWAPWTEASRPSASRRALSRRPGAAETGRRLLQRPGRPQRLRAGHLRGVRDGAGVEGGQRRAGDRAARGEERQQDAAESGTPAQSRDRREGERAEDLGPGEARAPCSPPKTSGTTGWTCASPTGSGTWPSSRTPTEWSPVRDTTRSTCLTRPPLSGAPSSSSASASTPHSSVPGPRWEHGGGGEHPRSGGHAGPEDGPGVWGSEGAVGRRARPSVPPSQPVVASCGLDRFLRIHSLDDRRLQHKVYLKSRLNCLLLASRDPEDKGTVDGICQEVKEEDEEEDEVWDTMERVGDTGEQMKRKSTEEEEGEQQQEEEQNEKKEGTGLRGV</sequence>
<feature type="compositionally biased region" description="Basic and acidic residues" evidence="1">
    <location>
        <begin position="336"/>
        <end position="347"/>
    </location>
</feature>
<reference evidence="2" key="3">
    <citation type="submission" date="2025-09" db="UniProtKB">
        <authorList>
            <consortium name="Ensembl"/>
        </authorList>
    </citation>
    <scope>IDENTIFICATION</scope>
</reference>
<proteinExistence type="predicted"/>
<reference evidence="2" key="2">
    <citation type="submission" date="2025-08" db="UniProtKB">
        <authorList>
            <consortium name="Ensembl"/>
        </authorList>
    </citation>
    <scope>IDENTIFICATION</scope>
</reference>
<feature type="compositionally biased region" description="Polar residues" evidence="1">
    <location>
        <begin position="128"/>
        <end position="155"/>
    </location>
</feature>
<dbReference type="Proteomes" id="UP000472271">
    <property type="component" value="Chromosome 13"/>
</dbReference>
<evidence type="ECO:0000313" key="3">
    <source>
        <dbReference type="Proteomes" id="UP000472271"/>
    </source>
</evidence>